<dbReference type="PANTHER" id="PTHR43628">
    <property type="entry name" value="ACTIVATOR OF C KINASE PROTEIN 1-RELATED"/>
    <property type="match status" value="1"/>
</dbReference>
<proteinExistence type="predicted"/>
<evidence type="ECO:0000313" key="2">
    <source>
        <dbReference type="Proteomes" id="UP000254055"/>
    </source>
</evidence>
<dbReference type="PANTHER" id="PTHR43628:SF1">
    <property type="entry name" value="CHITIN SYNTHASE REGULATORY FACTOR 2-RELATED"/>
    <property type="match status" value="1"/>
</dbReference>
<dbReference type="InterPro" id="IPR011990">
    <property type="entry name" value="TPR-like_helical_dom_sf"/>
</dbReference>
<reference evidence="1 2" key="1">
    <citation type="submission" date="2018-06" db="EMBL/GenBank/DDBJ databases">
        <authorList>
            <consortium name="Pathogen Informatics"/>
            <person name="Doyle S."/>
        </authorList>
    </citation>
    <scope>NUCLEOTIDE SEQUENCE [LARGE SCALE GENOMIC DNA]</scope>
    <source>
        <strain evidence="1 2">NCTC12229</strain>
    </source>
</reference>
<keyword evidence="1" id="KW-0378">Hydrolase</keyword>
<dbReference type="InterPro" id="IPR052945">
    <property type="entry name" value="Mitotic_Regulator"/>
</dbReference>
<protein>
    <submittedName>
        <fullName evidence="1">TPR repeat protein</fullName>
        <ecNumber evidence="1">3.5.2.6</ecNumber>
    </submittedName>
</protein>
<accession>A0A378WG59</accession>
<dbReference type="AlphaFoldDB" id="A0A378WG59"/>
<dbReference type="InterPro" id="IPR006597">
    <property type="entry name" value="Sel1-like"/>
</dbReference>
<dbReference type="SMART" id="SM00671">
    <property type="entry name" value="SEL1"/>
    <property type="match status" value="8"/>
</dbReference>
<dbReference type="EMBL" id="UGRS01000001">
    <property type="protein sequence ID" value="SUA35715.1"/>
    <property type="molecule type" value="Genomic_DNA"/>
</dbReference>
<dbReference type="Gene3D" id="1.25.40.10">
    <property type="entry name" value="Tetratricopeptide repeat domain"/>
    <property type="match status" value="3"/>
</dbReference>
<name>A0A378WG59_9NEIS</name>
<dbReference type="GO" id="GO:0008800">
    <property type="term" value="F:beta-lactamase activity"/>
    <property type="evidence" value="ECO:0007669"/>
    <property type="project" value="UniProtKB-EC"/>
</dbReference>
<gene>
    <name evidence="1" type="primary">hcpD_1</name>
    <name evidence="1" type="ORF">NCTC12229_00118</name>
</gene>
<dbReference type="Proteomes" id="UP000254055">
    <property type="component" value="Unassembled WGS sequence"/>
</dbReference>
<dbReference type="SUPFAM" id="SSF81901">
    <property type="entry name" value="HCP-like"/>
    <property type="match status" value="2"/>
</dbReference>
<evidence type="ECO:0000313" key="1">
    <source>
        <dbReference type="EMBL" id="SUA35715.1"/>
    </source>
</evidence>
<organism evidence="1 2">
    <name type="scientific">Neisseria zoodegmatis</name>
    <dbReference type="NCBI Taxonomy" id="326523"/>
    <lineage>
        <taxon>Bacteria</taxon>
        <taxon>Pseudomonadati</taxon>
        <taxon>Pseudomonadota</taxon>
        <taxon>Betaproteobacteria</taxon>
        <taxon>Neisseriales</taxon>
        <taxon>Neisseriaceae</taxon>
        <taxon>Neisseria</taxon>
    </lineage>
</organism>
<dbReference type="Pfam" id="PF08238">
    <property type="entry name" value="Sel1"/>
    <property type="match status" value="8"/>
</dbReference>
<dbReference type="EC" id="3.5.2.6" evidence="1"/>
<sequence length="373" mass="41812">MIKNHIILMILSLELFGCGYFDKQVSDTKLNCAINVSEQAVKQLIQCAQIGDAVSQYNLGVKYREGIDVQQDFEQGFHWTQRAAAQGLAEAEANLSWFYETGLGVPKNPEQAFLWAEKAAKKKIPLAINNLGSYYQKGFGTAVNLEKGAAYFRQAAEEGNLSLAQVNLGFAYFYGNGVPQNTERALFWTKKAAEQGDSQAMANLGKFYKELGQLNEAFMWTEKAAATGNPLAEANLGFMYAHGVGVNANKDKAWFWLDKSMKQNNSYAFFLMGTLHSQSNPTFPYDEAKAYKYYQQAAEMGNANAQNNLANWLMNGRYIPKNETEALKWYEKAAENGLPIAIRTLIKIYGEGSKDIPKDEAKKQHWQNKLSEQ</sequence>